<comment type="caution">
    <text evidence="1">The sequence shown here is derived from an EMBL/GenBank/DDBJ whole genome shotgun (WGS) entry which is preliminary data.</text>
</comment>
<evidence type="ECO:0008006" key="3">
    <source>
        <dbReference type="Google" id="ProtNLM"/>
    </source>
</evidence>
<dbReference type="AlphaFoldDB" id="A0ABD5FRY9"/>
<gene>
    <name evidence="1" type="ORF">P7I34_17820</name>
</gene>
<evidence type="ECO:0000313" key="2">
    <source>
        <dbReference type="Proteomes" id="UP001253851"/>
    </source>
</evidence>
<sequence>MTVSDVLLEDLIDEATEEVLSCTQQPVLNPPLERVVVGSVVIKVNRLGTEGISSEGYSGVSTSYLDGLPANLRSIVYANSRIGSWGDDDESE</sequence>
<name>A0ABD5FRY9_ENTCA</name>
<dbReference type="InterPro" id="IPR021146">
    <property type="entry name" value="Phage_gp6-like_head-tail"/>
</dbReference>
<protein>
    <recommendedName>
        <fullName evidence="3">Phage gp6-like head-tail connector protein</fullName>
    </recommendedName>
</protein>
<accession>A0ABD5FRY9</accession>
<dbReference type="EMBL" id="JARQDZ010000027">
    <property type="protein sequence ID" value="MDT2984492.1"/>
    <property type="molecule type" value="Genomic_DNA"/>
</dbReference>
<dbReference type="Proteomes" id="UP001253851">
    <property type="component" value="Unassembled WGS sequence"/>
</dbReference>
<proteinExistence type="predicted"/>
<dbReference type="InterPro" id="IPR053746">
    <property type="entry name" value="Viral_HT_Connector_Assembly"/>
</dbReference>
<dbReference type="Pfam" id="PF05135">
    <property type="entry name" value="Phage_connect_1"/>
    <property type="match status" value="1"/>
</dbReference>
<reference evidence="1 2" key="1">
    <citation type="submission" date="2023-03" db="EMBL/GenBank/DDBJ databases">
        <authorList>
            <person name="Shen W."/>
            <person name="Cai J."/>
        </authorList>
    </citation>
    <scope>NUCLEOTIDE SEQUENCE [LARGE SCALE GENOMIC DNA]</scope>
    <source>
        <strain evidence="1 2">B516</strain>
    </source>
</reference>
<evidence type="ECO:0000313" key="1">
    <source>
        <dbReference type="EMBL" id="MDT2984492.1"/>
    </source>
</evidence>
<dbReference type="Gene3D" id="1.10.246.150">
    <property type="match status" value="1"/>
</dbReference>
<organism evidence="1 2">
    <name type="scientific">Enterococcus casseliflavus</name>
    <name type="common">Enterococcus flavescens</name>
    <dbReference type="NCBI Taxonomy" id="37734"/>
    <lineage>
        <taxon>Bacteria</taxon>
        <taxon>Bacillati</taxon>
        <taxon>Bacillota</taxon>
        <taxon>Bacilli</taxon>
        <taxon>Lactobacillales</taxon>
        <taxon>Enterococcaceae</taxon>
        <taxon>Enterococcus</taxon>
    </lineage>
</organism>